<dbReference type="EMBL" id="OBMM01000007">
    <property type="protein sequence ID" value="SOC29203.1"/>
    <property type="molecule type" value="Genomic_DNA"/>
</dbReference>
<sequence>MLPQDIDKYAFSVTQSIDRELFPAFLKKVLDLFFWLWHKDKVNRTNGSGDKTRKA</sequence>
<name>A0A285TW39_9PROT</name>
<dbReference type="AlphaFoldDB" id="A0A285TW39"/>
<accession>A0A285TW39</accession>
<reference evidence="1 2" key="1">
    <citation type="submission" date="2017-08" db="EMBL/GenBank/DDBJ databases">
        <authorList>
            <person name="de Groot N.N."/>
        </authorList>
    </citation>
    <scope>NUCLEOTIDE SEQUENCE [LARGE SCALE GENOMIC DNA]</scope>
    <source>
        <strain evidence="1 2">USBA 78</strain>
    </source>
</reference>
<evidence type="ECO:0000313" key="1">
    <source>
        <dbReference type="EMBL" id="SOC29203.1"/>
    </source>
</evidence>
<proteinExistence type="predicted"/>
<gene>
    <name evidence="1" type="ORF">SAMN05428964_10769</name>
</gene>
<protein>
    <submittedName>
        <fullName evidence="1">Uncharacterized protein</fullName>
    </submittedName>
</protein>
<evidence type="ECO:0000313" key="2">
    <source>
        <dbReference type="Proteomes" id="UP000219068"/>
    </source>
</evidence>
<dbReference type="Proteomes" id="UP000219068">
    <property type="component" value="Unassembled WGS sequence"/>
</dbReference>
<organism evidence="1 2">
    <name type="scientific">Thalassospira xiamenensis</name>
    <dbReference type="NCBI Taxonomy" id="220697"/>
    <lineage>
        <taxon>Bacteria</taxon>
        <taxon>Pseudomonadati</taxon>
        <taxon>Pseudomonadota</taxon>
        <taxon>Alphaproteobacteria</taxon>
        <taxon>Rhodospirillales</taxon>
        <taxon>Thalassospiraceae</taxon>
        <taxon>Thalassospira</taxon>
    </lineage>
</organism>